<dbReference type="GO" id="GO:0030170">
    <property type="term" value="F:pyridoxal phosphate binding"/>
    <property type="evidence" value="ECO:0007669"/>
    <property type="project" value="InterPro"/>
</dbReference>
<dbReference type="NCBIfam" id="TIGR04350">
    <property type="entry name" value="C_S_lyase_PatB"/>
    <property type="match status" value="1"/>
</dbReference>
<dbReference type="RefSeq" id="WP_142535634.1">
    <property type="nucleotide sequence ID" value="NZ_SGJB01000005.1"/>
</dbReference>
<feature type="domain" description="Aminotransferase class I/classII large" evidence="6">
    <location>
        <begin position="57"/>
        <end position="389"/>
    </location>
</feature>
<dbReference type="PANTHER" id="PTHR43525:SF1">
    <property type="entry name" value="PROTEIN MALY"/>
    <property type="match status" value="1"/>
</dbReference>
<evidence type="ECO:0000256" key="4">
    <source>
        <dbReference type="ARBA" id="ARBA00023239"/>
    </source>
</evidence>
<evidence type="ECO:0000256" key="2">
    <source>
        <dbReference type="ARBA" id="ARBA00012224"/>
    </source>
</evidence>
<comment type="similarity">
    <text evidence="5">Belongs to the class-II pyridoxal-phosphate-dependent aminotransferase family. MalY/PatB cystathionine beta-lyase subfamily.</text>
</comment>
<sequence length="396" mass="46220">MGKYDFDKVVDRRNTNCTKWDNLDKTFPKARKDSIPMWIADMDFEIAKPIIDSVHMVADRKIYGYSTRETDRYFDAVTGWYKRRFGWDIERESLMFSSGVVPALAVLIRILTDENDGIIIQRPVYHPFTNKIVQNNRRVVNNSLIYKDGKYEMNFDDLEEKAKDPSNKLMILCSPHNPVGRVWTEEELKKVVDICKRNNVFIIADEIHNDLVRNKRKHINLQNLCPEYKEKIVTCLAPSKTFNLAGMQLSNIVINTPELRKAWLEEVERSGAQHNPNPFAIEAIIAAYNECEDWLDELNNYIDENAAYIKTFIENNLPKVKMAPIEGTYLVWLDFNEYGLSSEELERIMLEEAGLIFDEGTMFGEEGSGFERINIACRRELVEECMNRIKKVFEER</sequence>
<dbReference type="OrthoDB" id="9802872at2"/>
<dbReference type="Proteomes" id="UP000317863">
    <property type="component" value="Unassembled WGS sequence"/>
</dbReference>
<keyword evidence="3" id="KW-0663">Pyridoxal phosphate</keyword>
<dbReference type="EC" id="4.4.1.13" evidence="2"/>
<dbReference type="InterPro" id="IPR015422">
    <property type="entry name" value="PyrdxlP-dep_Trfase_small"/>
</dbReference>
<dbReference type="InterPro" id="IPR015424">
    <property type="entry name" value="PyrdxlP-dep_Trfase"/>
</dbReference>
<comment type="caution">
    <text evidence="7">The sequence shown here is derived from an EMBL/GenBank/DDBJ whole genome shotgun (WGS) entry which is preliminary data.</text>
</comment>
<keyword evidence="8" id="KW-1185">Reference proteome</keyword>
<dbReference type="GO" id="GO:0047804">
    <property type="term" value="F:cysteine-S-conjugate beta-lyase activity"/>
    <property type="evidence" value="ECO:0007669"/>
    <property type="project" value="UniProtKB-EC"/>
</dbReference>
<evidence type="ECO:0000256" key="1">
    <source>
        <dbReference type="ARBA" id="ARBA00001933"/>
    </source>
</evidence>
<organism evidence="7 8">
    <name type="scientific">Peptacetobacter hominis</name>
    <dbReference type="NCBI Taxonomy" id="2743610"/>
    <lineage>
        <taxon>Bacteria</taxon>
        <taxon>Bacillati</taxon>
        <taxon>Bacillota</taxon>
        <taxon>Clostridia</taxon>
        <taxon>Peptostreptococcales</taxon>
        <taxon>Peptostreptococcaceae</taxon>
        <taxon>Peptacetobacter</taxon>
    </lineage>
</organism>
<dbReference type="Gene3D" id="3.40.640.10">
    <property type="entry name" value="Type I PLP-dependent aspartate aminotransferase-like (Major domain)"/>
    <property type="match status" value="1"/>
</dbReference>
<reference evidence="7 8" key="1">
    <citation type="submission" date="2019-02" db="EMBL/GenBank/DDBJ databases">
        <title>Peptostreptococcaceae bacterium ZHW00191 nov., a new bacterium isolated from the human gut.</title>
        <authorList>
            <person name="Zhou H.-W."/>
            <person name="Chen X.-J."/>
        </authorList>
    </citation>
    <scope>NUCLEOTIDE SEQUENCE [LARGE SCALE GENOMIC DNA]</scope>
    <source>
        <strain evidence="7 8">ZHW00191</strain>
    </source>
</reference>
<dbReference type="InterPro" id="IPR027619">
    <property type="entry name" value="C-S_lyase_PatB-like"/>
</dbReference>
<evidence type="ECO:0000313" key="8">
    <source>
        <dbReference type="Proteomes" id="UP000317863"/>
    </source>
</evidence>
<keyword evidence="7" id="KW-0032">Aminotransferase</keyword>
<dbReference type="Pfam" id="PF00155">
    <property type="entry name" value="Aminotran_1_2"/>
    <property type="match status" value="1"/>
</dbReference>
<evidence type="ECO:0000256" key="3">
    <source>
        <dbReference type="ARBA" id="ARBA00022898"/>
    </source>
</evidence>
<evidence type="ECO:0000259" key="6">
    <source>
        <dbReference type="Pfam" id="PF00155"/>
    </source>
</evidence>
<evidence type="ECO:0000256" key="5">
    <source>
        <dbReference type="ARBA" id="ARBA00037974"/>
    </source>
</evidence>
<dbReference type="InterPro" id="IPR051798">
    <property type="entry name" value="Class-II_PLP-Dep_Aminotrans"/>
</dbReference>
<gene>
    <name evidence="7" type="ORF">EXD82_04065</name>
</gene>
<accession>A0A544QWF4</accession>
<proteinExistence type="inferred from homology"/>
<dbReference type="CDD" id="cd00609">
    <property type="entry name" value="AAT_like"/>
    <property type="match status" value="1"/>
</dbReference>
<dbReference type="EMBL" id="SGJB01000005">
    <property type="protein sequence ID" value="TQQ85029.1"/>
    <property type="molecule type" value="Genomic_DNA"/>
</dbReference>
<keyword evidence="4" id="KW-0456">Lyase</keyword>
<comment type="cofactor">
    <cofactor evidence="1">
        <name>pyridoxal 5'-phosphate</name>
        <dbReference type="ChEBI" id="CHEBI:597326"/>
    </cofactor>
</comment>
<dbReference type="Gene3D" id="3.90.1150.10">
    <property type="entry name" value="Aspartate Aminotransferase, domain 1"/>
    <property type="match status" value="1"/>
</dbReference>
<dbReference type="GO" id="GO:0008483">
    <property type="term" value="F:transaminase activity"/>
    <property type="evidence" value="ECO:0007669"/>
    <property type="project" value="UniProtKB-KW"/>
</dbReference>
<dbReference type="InterPro" id="IPR004839">
    <property type="entry name" value="Aminotransferase_I/II_large"/>
</dbReference>
<dbReference type="PANTHER" id="PTHR43525">
    <property type="entry name" value="PROTEIN MALY"/>
    <property type="match status" value="1"/>
</dbReference>
<keyword evidence="7" id="KW-0808">Transferase</keyword>
<dbReference type="InterPro" id="IPR015421">
    <property type="entry name" value="PyrdxlP-dep_Trfase_major"/>
</dbReference>
<name>A0A544QWF4_9FIRM</name>
<evidence type="ECO:0000313" key="7">
    <source>
        <dbReference type="EMBL" id="TQQ85029.1"/>
    </source>
</evidence>
<dbReference type="SUPFAM" id="SSF53383">
    <property type="entry name" value="PLP-dependent transferases"/>
    <property type="match status" value="1"/>
</dbReference>
<protein>
    <recommendedName>
        <fullName evidence="2">cysteine-S-conjugate beta-lyase</fullName>
        <ecNumber evidence="2">4.4.1.13</ecNumber>
    </recommendedName>
</protein>
<dbReference type="AlphaFoldDB" id="A0A544QWF4"/>